<dbReference type="GO" id="GO:0005886">
    <property type="term" value="C:plasma membrane"/>
    <property type="evidence" value="ECO:0007669"/>
    <property type="project" value="UniProtKB-SubCell"/>
</dbReference>
<comment type="caution">
    <text evidence="12">The sequence shown here is derived from an EMBL/GenBank/DDBJ whole genome shotgun (WGS) entry which is preliminary data.</text>
</comment>
<keyword evidence="6" id="KW-0378">Hydrolase</keyword>
<keyword evidence="5 10" id="KW-0812">Transmembrane</keyword>
<evidence type="ECO:0000256" key="1">
    <source>
        <dbReference type="ARBA" id="ARBA00004651"/>
    </source>
</evidence>
<dbReference type="InterPro" id="IPR050706">
    <property type="entry name" value="Cyclic-di-GMP_PDE-like"/>
</dbReference>
<evidence type="ECO:0000256" key="4">
    <source>
        <dbReference type="ARBA" id="ARBA00022636"/>
    </source>
</evidence>
<evidence type="ECO:0000256" key="6">
    <source>
        <dbReference type="ARBA" id="ARBA00022801"/>
    </source>
</evidence>
<dbReference type="Pfam" id="PF00563">
    <property type="entry name" value="EAL"/>
    <property type="match status" value="1"/>
</dbReference>
<evidence type="ECO:0000259" key="11">
    <source>
        <dbReference type="PROSITE" id="PS50883"/>
    </source>
</evidence>
<protein>
    <recommendedName>
        <fullName evidence="2">cyclic-guanylate-specific phosphodiesterase</fullName>
        <ecNumber evidence="2">3.1.4.52</ecNumber>
    </recommendedName>
</protein>
<dbReference type="AlphaFoldDB" id="A0AB34VC50"/>
<dbReference type="GO" id="GO:0071111">
    <property type="term" value="F:cyclic-guanylate-specific phosphodiesterase activity"/>
    <property type="evidence" value="ECO:0007669"/>
    <property type="project" value="UniProtKB-EC"/>
</dbReference>
<dbReference type="RefSeq" id="WP_058708196.1">
    <property type="nucleotide sequence ID" value="NZ_LDSI01000024.1"/>
</dbReference>
<dbReference type="InterPro" id="IPR035919">
    <property type="entry name" value="EAL_sf"/>
</dbReference>
<evidence type="ECO:0000256" key="10">
    <source>
        <dbReference type="SAM" id="Phobius"/>
    </source>
</evidence>
<organism evidence="12 13">
    <name type="scientific">Pantoea stewartii</name>
    <dbReference type="NCBI Taxonomy" id="66269"/>
    <lineage>
        <taxon>Bacteria</taxon>
        <taxon>Pseudomonadati</taxon>
        <taxon>Pseudomonadota</taxon>
        <taxon>Gammaproteobacteria</taxon>
        <taxon>Enterobacterales</taxon>
        <taxon>Erwiniaceae</taxon>
        <taxon>Pantoea</taxon>
    </lineage>
</organism>
<gene>
    <name evidence="12" type="ORF">RSA13_16255</name>
</gene>
<evidence type="ECO:0000256" key="8">
    <source>
        <dbReference type="ARBA" id="ARBA00023136"/>
    </source>
</evidence>
<feature type="transmembrane region" description="Helical" evidence="10">
    <location>
        <begin position="239"/>
        <end position="262"/>
    </location>
</feature>
<sequence>MPLIKEKPAHTRLLIVFAGVLPLLLGLFFCAIDARQTVREQQINTAATLLSQAEKISDNAWSMIAWLRQYEEQPCEQIEHALRLNGTLYPYFRGLGTLENDMITCSSAYGNKPSTLKAMIGVTPPVARKDGWSLSLRGSYSVPDRPAVIFVRNLTAGRAVWVMVEGQYLIDFMSALGSTHDYQITMRFSDGASIVSGEHDFTGDTGPSPQLYRATSSRYPISVTLLAPGTERIKALKQLLLLIMPFASVFSVLLMILTASWLRRRFSWADDIRRAIRSGQFSVHYQPTYSYALKRCTGAEALLRWTLPNGDSVRPDTFISAAEAEGMIIPVTRHLMDLIVEDARQWKTNPGFHLAINVAADHLQHPDFVDEMLSFAEKMAVTEFNLTLELTERSLIKEGNVVADKLERLRAAGMKVAIDDFGTGHCSLSYLQTFALDYLKIDRGFINAIESLDGETPVLDAIISLSHKLKLQVLGEGVETALQFHYLQQHGVTFVQGYFYARPMENSAFIAWMEKNGHLPVPPEAL</sequence>
<comment type="subcellular location">
    <subcellularLocation>
        <location evidence="1">Cell membrane</location>
        <topology evidence="1">Multi-pass membrane protein</topology>
    </subcellularLocation>
</comment>
<evidence type="ECO:0000256" key="2">
    <source>
        <dbReference type="ARBA" id="ARBA00012282"/>
    </source>
</evidence>
<keyword evidence="3" id="KW-1003">Cell membrane</keyword>
<dbReference type="InterPro" id="IPR024744">
    <property type="entry name" value="CSS-motif_dom"/>
</dbReference>
<name>A0AB34VC50_9GAMM</name>
<dbReference type="EMBL" id="LDSI01000024">
    <property type="protein sequence ID" value="KTS95222.1"/>
    <property type="molecule type" value="Genomic_DNA"/>
</dbReference>
<dbReference type="PANTHER" id="PTHR33121">
    <property type="entry name" value="CYCLIC DI-GMP PHOSPHODIESTERASE PDEF"/>
    <property type="match status" value="1"/>
</dbReference>
<evidence type="ECO:0000256" key="3">
    <source>
        <dbReference type="ARBA" id="ARBA00022475"/>
    </source>
</evidence>
<feature type="transmembrane region" description="Helical" evidence="10">
    <location>
        <begin position="12"/>
        <end position="32"/>
    </location>
</feature>
<evidence type="ECO:0000313" key="13">
    <source>
        <dbReference type="Proteomes" id="UP000072520"/>
    </source>
</evidence>
<dbReference type="PANTHER" id="PTHR33121:SF81">
    <property type="entry name" value="CYCLIC DI-GMP PHOSPHODIESTERASE PDEB-RELATED"/>
    <property type="match status" value="1"/>
</dbReference>
<dbReference type="Proteomes" id="UP000072520">
    <property type="component" value="Unassembled WGS sequence"/>
</dbReference>
<keyword evidence="8 10" id="KW-0472">Membrane</keyword>
<accession>A0AB34VC50</accession>
<feature type="domain" description="EAL" evidence="11">
    <location>
        <begin position="265"/>
        <end position="517"/>
    </location>
</feature>
<proteinExistence type="predicted"/>
<comment type="catalytic activity">
    <reaction evidence="9">
        <text>3',3'-c-di-GMP + H2O = 5'-phosphoguanylyl(3'-&gt;5')guanosine + H(+)</text>
        <dbReference type="Rhea" id="RHEA:24902"/>
        <dbReference type="ChEBI" id="CHEBI:15377"/>
        <dbReference type="ChEBI" id="CHEBI:15378"/>
        <dbReference type="ChEBI" id="CHEBI:58754"/>
        <dbReference type="ChEBI" id="CHEBI:58805"/>
        <dbReference type="EC" id="3.1.4.52"/>
    </reaction>
</comment>
<dbReference type="Pfam" id="PF12792">
    <property type="entry name" value="CSS-motif"/>
    <property type="match status" value="1"/>
</dbReference>
<dbReference type="PROSITE" id="PS50883">
    <property type="entry name" value="EAL"/>
    <property type="match status" value="1"/>
</dbReference>
<dbReference type="SMART" id="SM00052">
    <property type="entry name" value="EAL"/>
    <property type="match status" value="1"/>
</dbReference>
<dbReference type="SUPFAM" id="SSF141868">
    <property type="entry name" value="EAL domain-like"/>
    <property type="match status" value="1"/>
</dbReference>
<evidence type="ECO:0000256" key="5">
    <source>
        <dbReference type="ARBA" id="ARBA00022692"/>
    </source>
</evidence>
<keyword evidence="4" id="KW-0973">c-di-GMP</keyword>
<evidence type="ECO:0000313" key="12">
    <source>
        <dbReference type="EMBL" id="KTS95222.1"/>
    </source>
</evidence>
<dbReference type="Gene3D" id="3.20.20.450">
    <property type="entry name" value="EAL domain"/>
    <property type="match status" value="1"/>
</dbReference>
<keyword evidence="7 10" id="KW-1133">Transmembrane helix</keyword>
<evidence type="ECO:0000256" key="7">
    <source>
        <dbReference type="ARBA" id="ARBA00022989"/>
    </source>
</evidence>
<reference evidence="12 13" key="1">
    <citation type="journal article" date="2016" name="Front. Microbiol.">
        <title>Genomic Resource of Rice Seed Associated Bacteria.</title>
        <authorList>
            <person name="Midha S."/>
            <person name="Bansal K."/>
            <person name="Sharma S."/>
            <person name="Kumar N."/>
            <person name="Patil P.P."/>
            <person name="Chaudhry V."/>
            <person name="Patil P.B."/>
        </authorList>
    </citation>
    <scope>NUCLEOTIDE SEQUENCE [LARGE SCALE GENOMIC DNA]</scope>
    <source>
        <strain evidence="12 13">RSA13</strain>
    </source>
</reference>
<dbReference type="EC" id="3.1.4.52" evidence="2"/>
<dbReference type="InterPro" id="IPR001633">
    <property type="entry name" value="EAL_dom"/>
</dbReference>
<dbReference type="CDD" id="cd01948">
    <property type="entry name" value="EAL"/>
    <property type="match status" value="1"/>
</dbReference>
<evidence type="ECO:0000256" key="9">
    <source>
        <dbReference type="ARBA" id="ARBA00034290"/>
    </source>
</evidence>